<evidence type="ECO:0000256" key="9">
    <source>
        <dbReference type="PROSITE-ProRule" id="PRU00552"/>
    </source>
</evidence>
<evidence type="ECO:0000256" key="8">
    <source>
        <dbReference type="ARBA" id="ARBA00023242"/>
    </source>
</evidence>
<evidence type="ECO:0000256" key="7">
    <source>
        <dbReference type="ARBA" id="ARBA00022884"/>
    </source>
</evidence>
<dbReference type="Pfam" id="PF00271">
    <property type="entry name" value="Helicase_C"/>
    <property type="match status" value="1"/>
</dbReference>
<dbReference type="AlphaFoldDB" id="A0A364N194"/>
<evidence type="ECO:0000259" key="12">
    <source>
        <dbReference type="PROSITE" id="PS51192"/>
    </source>
</evidence>
<feature type="short sequence motif" description="Q motif" evidence="9">
    <location>
        <begin position="756"/>
        <end position="784"/>
    </location>
</feature>
<keyword evidence="6" id="KW-0067">ATP-binding</keyword>
<protein>
    <submittedName>
        <fullName evidence="15">DEAD-domain-containing protein</fullName>
        <ecNumber evidence="15">3.6.1.15</ecNumber>
    </submittedName>
</protein>
<dbReference type="InterPro" id="IPR011545">
    <property type="entry name" value="DEAD/DEAH_box_helicase_dom"/>
</dbReference>
<dbReference type="PROSITE" id="PS50280">
    <property type="entry name" value="SET"/>
    <property type="match status" value="1"/>
</dbReference>
<dbReference type="InterPro" id="IPR014001">
    <property type="entry name" value="Helicase_ATP-bd"/>
</dbReference>
<dbReference type="PANTHER" id="PTHR47959:SF24">
    <property type="entry name" value="ATP-DEPENDENT RNA HELICASE"/>
    <property type="match status" value="1"/>
</dbReference>
<keyword evidence="5" id="KW-0347">Helicase</keyword>
<dbReference type="SMART" id="SM00490">
    <property type="entry name" value="HELICc"/>
    <property type="match status" value="1"/>
</dbReference>
<dbReference type="InterPro" id="IPR027417">
    <property type="entry name" value="P-loop_NTPase"/>
</dbReference>
<dbReference type="Gene3D" id="3.40.50.300">
    <property type="entry name" value="P-loop containing nucleotide triphosphate hydrolases"/>
    <property type="match status" value="2"/>
</dbReference>
<evidence type="ECO:0000313" key="15">
    <source>
        <dbReference type="EMBL" id="RAR09140.1"/>
    </source>
</evidence>
<dbReference type="PANTHER" id="PTHR47959">
    <property type="entry name" value="ATP-DEPENDENT RNA HELICASE RHLE-RELATED"/>
    <property type="match status" value="1"/>
</dbReference>
<dbReference type="CDD" id="cd18787">
    <property type="entry name" value="SF2_C_DEAD"/>
    <property type="match status" value="1"/>
</dbReference>
<evidence type="ECO:0000256" key="3">
    <source>
        <dbReference type="ARBA" id="ARBA00022741"/>
    </source>
</evidence>
<dbReference type="InterPro" id="IPR000629">
    <property type="entry name" value="RNA-helicase_DEAD-box_CS"/>
</dbReference>
<evidence type="ECO:0000256" key="5">
    <source>
        <dbReference type="ARBA" id="ARBA00022806"/>
    </source>
</evidence>
<comment type="subcellular location">
    <subcellularLocation>
        <location evidence="1">Nucleus</location>
    </subcellularLocation>
</comment>
<keyword evidence="8" id="KW-0539">Nucleus</keyword>
<evidence type="ECO:0000256" key="2">
    <source>
        <dbReference type="ARBA" id="ARBA00022517"/>
    </source>
</evidence>
<dbReference type="GO" id="GO:0005524">
    <property type="term" value="F:ATP binding"/>
    <property type="evidence" value="ECO:0007669"/>
    <property type="project" value="UniProtKB-KW"/>
</dbReference>
<dbReference type="GO" id="GO:0003723">
    <property type="term" value="F:RNA binding"/>
    <property type="evidence" value="ECO:0007669"/>
    <property type="project" value="UniProtKB-KW"/>
</dbReference>
<name>A0A364N194_STELY</name>
<dbReference type="PROSITE" id="PS51194">
    <property type="entry name" value="HELICASE_CTER"/>
    <property type="match status" value="1"/>
</dbReference>
<dbReference type="PROSITE" id="PS51192">
    <property type="entry name" value="HELICASE_ATP_BIND_1"/>
    <property type="match status" value="1"/>
</dbReference>
<feature type="region of interest" description="Disordered" evidence="10">
    <location>
        <begin position="142"/>
        <end position="238"/>
    </location>
</feature>
<dbReference type="EC" id="3.6.1.15" evidence="15"/>
<dbReference type="GO" id="GO:0017111">
    <property type="term" value="F:ribonucleoside triphosphate phosphatase activity"/>
    <property type="evidence" value="ECO:0007669"/>
    <property type="project" value="UniProtKB-EC"/>
</dbReference>
<organism evidence="15 16">
    <name type="scientific">Stemphylium lycopersici</name>
    <name type="common">Tomato gray leaf spot disease fungus</name>
    <name type="synonym">Thyrospora lycopersici</name>
    <dbReference type="NCBI Taxonomy" id="183478"/>
    <lineage>
        <taxon>Eukaryota</taxon>
        <taxon>Fungi</taxon>
        <taxon>Dikarya</taxon>
        <taxon>Ascomycota</taxon>
        <taxon>Pezizomycotina</taxon>
        <taxon>Dothideomycetes</taxon>
        <taxon>Pleosporomycetidae</taxon>
        <taxon>Pleosporales</taxon>
        <taxon>Pleosporineae</taxon>
        <taxon>Pleosporaceae</taxon>
        <taxon>Stemphylium</taxon>
    </lineage>
</organism>
<keyword evidence="16" id="KW-1185">Reference proteome</keyword>
<feature type="compositionally biased region" description="Polar residues" evidence="10">
    <location>
        <begin position="734"/>
        <end position="751"/>
    </location>
</feature>
<evidence type="ECO:0000259" key="11">
    <source>
        <dbReference type="PROSITE" id="PS50280"/>
    </source>
</evidence>
<dbReference type="Gene3D" id="2.170.270.10">
    <property type="entry name" value="SET domain"/>
    <property type="match status" value="1"/>
</dbReference>
<dbReference type="GO" id="GO:0005634">
    <property type="term" value="C:nucleus"/>
    <property type="evidence" value="ECO:0007669"/>
    <property type="project" value="UniProtKB-SubCell"/>
</dbReference>
<keyword evidence="4 15" id="KW-0378">Hydrolase</keyword>
<dbReference type="SMART" id="SM00317">
    <property type="entry name" value="SET"/>
    <property type="match status" value="1"/>
</dbReference>
<evidence type="ECO:0000256" key="6">
    <source>
        <dbReference type="ARBA" id="ARBA00022840"/>
    </source>
</evidence>
<comment type="caution">
    <text evidence="15">The sequence shown here is derived from an EMBL/GenBank/DDBJ whole genome shotgun (WGS) entry which is preliminary data.</text>
</comment>
<dbReference type="GO" id="GO:0042254">
    <property type="term" value="P:ribosome biogenesis"/>
    <property type="evidence" value="ECO:0007669"/>
    <property type="project" value="UniProtKB-KW"/>
</dbReference>
<dbReference type="InterPro" id="IPR050079">
    <property type="entry name" value="DEAD_box_RNA_helicase"/>
</dbReference>
<dbReference type="GO" id="GO:0003724">
    <property type="term" value="F:RNA helicase activity"/>
    <property type="evidence" value="ECO:0007669"/>
    <property type="project" value="InterPro"/>
</dbReference>
<dbReference type="PROSITE" id="PS51195">
    <property type="entry name" value="Q_MOTIF"/>
    <property type="match status" value="1"/>
</dbReference>
<feature type="region of interest" description="Disordered" evidence="10">
    <location>
        <begin position="688"/>
        <end position="751"/>
    </location>
</feature>
<feature type="domain" description="SET" evidence="11">
    <location>
        <begin position="531"/>
        <end position="637"/>
    </location>
</feature>
<dbReference type="PROSITE" id="PS00039">
    <property type="entry name" value="DEAD_ATP_HELICASE"/>
    <property type="match status" value="1"/>
</dbReference>
<dbReference type="Pfam" id="PF00856">
    <property type="entry name" value="SET"/>
    <property type="match status" value="1"/>
</dbReference>
<proteinExistence type="predicted"/>
<accession>A0A364N194</accession>
<evidence type="ECO:0000259" key="13">
    <source>
        <dbReference type="PROSITE" id="PS51194"/>
    </source>
</evidence>
<reference evidence="16" key="1">
    <citation type="submission" date="2018-05" db="EMBL/GenBank/DDBJ databases">
        <title>Draft genome sequence of Stemphylium lycopersici strain CIDEFI 213.</title>
        <authorList>
            <person name="Medina R."/>
            <person name="Franco M.E.E."/>
            <person name="Lucentini C.G."/>
            <person name="Saparrat M.C.N."/>
            <person name="Balatti P.A."/>
        </authorList>
    </citation>
    <scope>NUCLEOTIDE SEQUENCE [LARGE SCALE GENOMIC DNA]</scope>
    <source>
        <strain evidence="16">CIDEFI 213</strain>
    </source>
</reference>
<dbReference type="InterPro" id="IPR046341">
    <property type="entry name" value="SET_dom_sf"/>
</dbReference>
<sequence>MVCRAVSGSSMTQETPEIVVIGRPGCCRTSGTLSRILPVPLACRTSLRAPRDHNKTIPGTTAITREYLYDQHLVAGVVDNNTPRVVEMNAIQDVEGLSECIGRAIQEHLAKSNINVTWPQLDSLDHPILRVEAFLEEAGVNHATRARSERIASRTLDLTGMRTPAPTQSPAVVHQEYDETSPADESHSQDSPYPSGEDLRENRRKGTGGLRVSQKQSSFQEDLSEHQRQMQVDSRSFPKRKKVSSDKFVFQPSTLDKLIIGIWEQVHGSINLDPKAIFEQFQVAPSGSSLDIVRHAQSESTPAAMTVLSNAANTICDSFSQMNMFCRKVTQASRVCRSIEMIVQARWTELFEEQVQYRSQTRPELSTTKHRKAVFMEACQDFDWSEKELRNKMAIWRGYKEVKDAAGWAALVFAGMGIYRFSIVGESATPQYPGHPHEWVVFDDGSDPIPLRQTYLLQDPYFTFEHIDESVIDESVWGCEDPRWTPQTNVIARPGGAYICALCKEQQSENPKENSCFCFPSLFGCVKRKPAPVQVYRTHDGKNNGLVALTSFDRGAAIGELVGLITKGVRHLDVMDSSTQSASYQIWQGRVGNYTRFINHSCKPNAQSSTFNWLDTQRVVLVSKGIEAGAEVTLDYGDKYWAGLDKSCLCGESCCLAESAAISNLRWRILSISDYSDSGASDQEILEAQSGARKRRRLSPVDGDETSASEAEAQPAPKPLPVAASTISRIKAKQNGSQNPSNSSKSGPTPAVNQKLSFASLGVAPWLVASLASMEIKRPTGIQASCIPEILKGKDCIGGSRTGTGKTVAFSVPIMQKWAEDPSGIFALIITPTRELAIQIYEQVKAISASQSMKPILITGGSDQRTQAIELASRPHVVIATPGRLAEHIRSSGEDTICGLRRVRFVVFDEADRLLTPGKGSMIPDLETCLSVLPPKETRQTLLFTATVTPEVLKLKDQPRAPGRLPIFVSEVDTEDLAIPPRLQQLFYQTPVTHKECYLHVLLNTPLNSEKSVIIFCNRTKTATLLEYMLRLLDHRVTALHSGLKQSDRVGNLARFRAQAARILVATDVAARGLDIPEVALVINFDVPRDPDDYIHRVGRTARAGRVGTSITLIGQRDVDLILAIEARVGKKMEMFEEEGVSVEGRVERDALKPVTEKKREALLSIEEGRDVLGKRKVGMQKRRVE</sequence>
<keyword evidence="3" id="KW-0547">Nucleotide-binding</keyword>
<dbReference type="STRING" id="183478.A0A364N194"/>
<evidence type="ECO:0000256" key="1">
    <source>
        <dbReference type="ARBA" id="ARBA00004123"/>
    </source>
</evidence>
<evidence type="ECO:0000313" key="16">
    <source>
        <dbReference type="Proteomes" id="UP000249619"/>
    </source>
</evidence>
<feature type="domain" description="Helicase C-terminal" evidence="13">
    <location>
        <begin position="1002"/>
        <end position="1144"/>
    </location>
</feature>
<evidence type="ECO:0000256" key="4">
    <source>
        <dbReference type="ARBA" id="ARBA00022801"/>
    </source>
</evidence>
<dbReference type="CDD" id="cd17955">
    <property type="entry name" value="DEADc_DDX49"/>
    <property type="match status" value="1"/>
</dbReference>
<dbReference type="OrthoDB" id="10261904at2759"/>
<dbReference type="InterPro" id="IPR014014">
    <property type="entry name" value="RNA_helicase_DEAD_Q_motif"/>
</dbReference>
<evidence type="ECO:0000259" key="14">
    <source>
        <dbReference type="PROSITE" id="PS51195"/>
    </source>
</evidence>
<dbReference type="GO" id="GO:0005829">
    <property type="term" value="C:cytosol"/>
    <property type="evidence" value="ECO:0007669"/>
    <property type="project" value="TreeGrafter"/>
</dbReference>
<dbReference type="Proteomes" id="UP000249619">
    <property type="component" value="Unassembled WGS sequence"/>
</dbReference>
<keyword evidence="2" id="KW-0690">Ribosome biogenesis</keyword>
<dbReference type="InterPro" id="IPR001650">
    <property type="entry name" value="Helicase_C-like"/>
</dbReference>
<dbReference type="SUPFAM" id="SSF52540">
    <property type="entry name" value="P-loop containing nucleoside triphosphate hydrolases"/>
    <property type="match status" value="1"/>
</dbReference>
<dbReference type="GO" id="GO:0010467">
    <property type="term" value="P:gene expression"/>
    <property type="evidence" value="ECO:0007669"/>
    <property type="project" value="UniProtKB-ARBA"/>
</dbReference>
<dbReference type="SUPFAM" id="SSF82199">
    <property type="entry name" value="SET domain"/>
    <property type="match status" value="1"/>
</dbReference>
<evidence type="ECO:0000256" key="10">
    <source>
        <dbReference type="SAM" id="MobiDB-lite"/>
    </source>
</evidence>
<keyword evidence="7" id="KW-0694">RNA-binding</keyword>
<dbReference type="InterPro" id="IPR001214">
    <property type="entry name" value="SET_dom"/>
</dbReference>
<feature type="domain" description="DEAD-box RNA helicase Q" evidence="14">
    <location>
        <begin position="756"/>
        <end position="784"/>
    </location>
</feature>
<gene>
    <name evidence="15" type="ORF">DDE83_005683</name>
</gene>
<dbReference type="Pfam" id="PF00270">
    <property type="entry name" value="DEAD"/>
    <property type="match status" value="1"/>
</dbReference>
<dbReference type="SMART" id="SM00487">
    <property type="entry name" value="DEXDc"/>
    <property type="match status" value="1"/>
</dbReference>
<feature type="domain" description="Helicase ATP-binding" evidence="12">
    <location>
        <begin position="787"/>
        <end position="966"/>
    </location>
</feature>
<dbReference type="EMBL" id="QGDH01000079">
    <property type="protein sequence ID" value="RAR09140.1"/>
    <property type="molecule type" value="Genomic_DNA"/>
</dbReference>